<protein>
    <recommendedName>
        <fullName evidence="3">Lipocalin-like domain-containing protein</fullName>
    </recommendedName>
</protein>
<evidence type="ECO:0000313" key="2">
    <source>
        <dbReference type="Proteomes" id="UP001250662"/>
    </source>
</evidence>
<dbReference type="RefSeq" id="WP_311384124.1">
    <property type="nucleotide sequence ID" value="NZ_JAVRHU010000001.1"/>
</dbReference>
<dbReference type="EMBL" id="JAVRHU010000001">
    <property type="protein sequence ID" value="MDT0620470.1"/>
    <property type="molecule type" value="Genomic_DNA"/>
</dbReference>
<sequence>MRQLTLFFGLIIAGFFYSCDDCNDCKELQQKRIIIQNENGTNLLFGTDATYNPDEATIVTSSGVQQPLFVDEDAGALLFSLEENEMTYTLHLNTTDSETINFELDERDSKQCCGTLTISTSTSLNGTKIENSDTIIIVK</sequence>
<name>A0ABU3BE95_9FLAO</name>
<reference evidence="1 2" key="1">
    <citation type="submission" date="2023-09" db="EMBL/GenBank/DDBJ databases">
        <authorList>
            <person name="Rey-Velasco X."/>
        </authorList>
    </citation>
    <scope>NUCLEOTIDE SEQUENCE [LARGE SCALE GENOMIC DNA]</scope>
    <source>
        <strain evidence="1 2">P007</strain>
    </source>
</reference>
<accession>A0ABU3BE95</accession>
<dbReference type="PROSITE" id="PS51257">
    <property type="entry name" value="PROKAR_LIPOPROTEIN"/>
    <property type="match status" value="1"/>
</dbReference>
<evidence type="ECO:0008006" key="3">
    <source>
        <dbReference type="Google" id="ProtNLM"/>
    </source>
</evidence>
<comment type="caution">
    <text evidence="1">The sequence shown here is derived from an EMBL/GenBank/DDBJ whole genome shotgun (WGS) entry which is preliminary data.</text>
</comment>
<proteinExistence type="predicted"/>
<evidence type="ECO:0000313" key="1">
    <source>
        <dbReference type="EMBL" id="MDT0620470.1"/>
    </source>
</evidence>
<dbReference type="Proteomes" id="UP001250662">
    <property type="component" value="Unassembled WGS sequence"/>
</dbReference>
<keyword evidence="2" id="KW-1185">Reference proteome</keyword>
<gene>
    <name evidence="1" type="ORF">RM520_02475</name>
</gene>
<organism evidence="1 2">
    <name type="scientific">Croceitalea vernalis</name>
    <dbReference type="NCBI Taxonomy" id="3075599"/>
    <lineage>
        <taxon>Bacteria</taxon>
        <taxon>Pseudomonadati</taxon>
        <taxon>Bacteroidota</taxon>
        <taxon>Flavobacteriia</taxon>
        <taxon>Flavobacteriales</taxon>
        <taxon>Flavobacteriaceae</taxon>
        <taxon>Croceitalea</taxon>
    </lineage>
</organism>